<feature type="transmembrane region" description="Helical" evidence="1">
    <location>
        <begin position="12"/>
        <end position="35"/>
    </location>
</feature>
<sequence length="54" mass="6214">MFHRIIHENWVAIVPIAAFALTFTVFIGVLVRAVVMKKDKREHLASLPLDDNRN</sequence>
<name>A0A918TDY2_9BACT</name>
<organism evidence="2 3">
    <name type="scientific">Roseibacillus persicicus</name>
    <dbReference type="NCBI Taxonomy" id="454148"/>
    <lineage>
        <taxon>Bacteria</taxon>
        <taxon>Pseudomonadati</taxon>
        <taxon>Verrucomicrobiota</taxon>
        <taxon>Verrucomicrobiia</taxon>
        <taxon>Verrucomicrobiales</taxon>
        <taxon>Verrucomicrobiaceae</taxon>
        <taxon>Roseibacillus</taxon>
    </lineage>
</organism>
<protein>
    <recommendedName>
        <fullName evidence="4">CcoQ/FixQ family Cbb3-type cytochrome c oxidase assembly chaperone</fullName>
    </recommendedName>
</protein>
<reference evidence="2" key="2">
    <citation type="submission" date="2020-09" db="EMBL/GenBank/DDBJ databases">
        <authorList>
            <person name="Sun Q."/>
            <person name="Kim S."/>
        </authorList>
    </citation>
    <scope>NUCLEOTIDE SEQUENCE</scope>
    <source>
        <strain evidence="2">KCTC 12988</strain>
    </source>
</reference>
<evidence type="ECO:0000313" key="3">
    <source>
        <dbReference type="Proteomes" id="UP000644507"/>
    </source>
</evidence>
<dbReference type="EMBL" id="BMXI01000001">
    <property type="protein sequence ID" value="GHC41676.1"/>
    <property type="molecule type" value="Genomic_DNA"/>
</dbReference>
<dbReference type="AlphaFoldDB" id="A0A918TDY2"/>
<accession>A0A918TDY2</accession>
<keyword evidence="1" id="KW-0812">Transmembrane</keyword>
<keyword evidence="3" id="KW-1185">Reference proteome</keyword>
<keyword evidence="1" id="KW-1133">Transmembrane helix</keyword>
<reference evidence="2" key="1">
    <citation type="journal article" date="2014" name="Int. J. Syst. Evol. Microbiol.">
        <title>Complete genome sequence of Corynebacterium casei LMG S-19264T (=DSM 44701T), isolated from a smear-ripened cheese.</title>
        <authorList>
            <consortium name="US DOE Joint Genome Institute (JGI-PGF)"/>
            <person name="Walter F."/>
            <person name="Albersmeier A."/>
            <person name="Kalinowski J."/>
            <person name="Ruckert C."/>
        </authorList>
    </citation>
    <scope>NUCLEOTIDE SEQUENCE</scope>
    <source>
        <strain evidence="2">KCTC 12988</strain>
    </source>
</reference>
<dbReference type="RefSeq" id="WP_189566708.1">
    <property type="nucleotide sequence ID" value="NZ_BMXI01000001.1"/>
</dbReference>
<comment type="caution">
    <text evidence="2">The sequence shown here is derived from an EMBL/GenBank/DDBJ whole genome shotgun (WGS) entry which is preliminary data.</text>
</comment>
<evidence type="ECO:0000313" key="2">
    <source>
        <dbReference type="EMBL" id="GHC41676.1"/>
    </source>
</evidence>
<proteinExistence type="predicted"/>
<evidence type="ECO:0000256" key="1">
    <source>
        <dbReference type="SAM" id="Phobius"/>
    </source>
</evidence>
<gene>
    <name evidence="2" type="ORF">GCM10007100_03120</name>
</gene>
<evidence type="ECO:0008006" key="4">
    <source>
        <dbReference type="Google" id="ProtNLM"/>
    </source>
</evidence>
<dbReference type="Proteomes" id="UP000644507">
    <property type="component" value="Unassembled WGS sequence"/>
</dbReference>
<keyword evidence="1" id="KW-0472">Membrane</keyword>